<protein>
    <recommendedName>
        <fullName evidence="3">SH3 domain-containing protein</fullName>
    </recommendedName>
</protein>
<sequence>MVKGTDMSLTVLEQRKAMFENGELQREFVKQLITPQALEAISGFLASPAMKQVFAFQQRFASGVIKFLQTPEMQSGLKAIEGVAASPQFHQVVRSVAEFSAAMERFAGSPLGEYLMSGRGPDLEKIVAGAGDASVVVAATCEARVVTGEQLELERQVVEHLENGKAVDSLSDTQKARLWSVMQLIQMLIIWLATQNGVREELCFFQPKLSSALSASQVGKAVRNFMCERDAPLEILRNYRTVKGTGVRLRVDPSMKAAEVQVTLEDRALLEVLDGSNRDWLHVSVIGEEGLEGWISRKYTHRLLQ</sequence>
<organism evidence="1 2">
    <name type="scientific">Pseudomonas simiae</name>
    <dbReference type="NCBI Taxonomy" id="321846"/>
    <lineage>
        <taxon>Bacteria</taxon>
        <taxon>Pseudomonadati</taxon>
        <taxon>Pseudomonadota</taxon>
        <taxon>Gammaproteobacteria</taxon>
        <taxon>Pseudomonadales</taxon>
        <taxon>Pseudomonadaceae</taxon>
        <taxon>Pseudomonas</taxon>
    </lineage>
</organism>
<comment type="caution">
    <text evidence="1">The sequence shown here is derived from an EMBL/GenBank/DDBJ whole genome shotgun (WGS) entry which is preliminary data.</text>
</comment>
<dbReference type="AlphaFoldDB" id="U1TQM6"/>
<dbReference type="PATRIC" id="fig|1390371.3.peg.1201"/>
<dbReference type="Proteomes" id="UP000016504">
    <property type="component" value="Unassembled WGS sequence"/>
</dbReference>
<proteinExistence type="predicted"/>
<gene>
    <name evidence="1" type="ORF">O204_19340</name>
</gene>
<dbReference type="EMBL" id="AVQG01000005">
    <property type="protein sequence ID" value="ERH60459.1"/>
    <property type="molecule type" value="Genomic_DNA"/>
</dbReference>
<reference evidence="1 2" key="1">
    <citation type="submission" date="2013-08" db="EMBL/GenBank/DDBJ databases">
        <title>Biodegradation of aromatic compounds in biofilm forming Pseudomonas isolated from sewage sludge.</title>
        <authorList>
            <person name="Qureshi A."/>
            <person name="Ghosh S."/>
            <person name="Khardenavis A.A."/>
            <person name="Kapley A."/>
            <person name="Purohit H.J."/>
        </authorList>
    </citation>
    <scope>NUCLEOTIDE SEQUENCE [LARGE SCALE GENOMIC DNA]</scope>
    <source>
        <strain evidence="1 2">EGD-AQ6</strain>
    </source>
</reference>
<evidence type="ECO:0000313" key="1">
    <source>
        <dbReference type="EMBL" id="ERH60459.1"/>
    </source>
</evidence>
<evidence type="ECO:0000313" key="2">
    <source>
        <dbReference type="Proteomes" id="UP000016504"/>
    </source>
</evidence>
<dbReference type="Gene3D" id="2.30.30.40">
    <property type="entry name" value="SH3 Domains"/>
    <property type="match status" value="1"/>
</dbReference>
<name>U1TQM6_9PSED</name>
<accession>U1TQM6</accession>
<evidence type="ECO:0008006" key="3">
    <source>
        <dbReference type="Google" id="ProtNLM"/>
    </source>
</evidence>